<evidence type="ECO:0000313" key="2">
    <source>
        <dbReference type="EMBL" id="CAA7040400.1"/>
    </source>
</evidence>
<accession>A0A6D2JKF3</accession>
<dbReference type="Proteomes" id="UP000467841">
    <property type="component" value="Unassembled WGS sequence"/>
</dbReference>
<evidence type="ECO:0000256" key="1">
    <source>
        <dbReference type="SAM" id="MobiDB-lite"/>
    </source>
</evidence>
<reference evidence="2" key="1">
    <citation type="submission" date="2020-01" db="EMBL/GenBank/DDBJ databases">
        <authorList>
            <person name="Mishra B."/>
        </authorList>
    </citation>
    <scope>NUCLEOTIDE SEQUENCE [LARGE SCALE GENOMIC DNA]</scope>
</reference>
<gene>
    <name evidence="2" type="ORF">MERR_LOCUS27635</name>
</gene>
<dbReference type="EMBL" id="CACVBM020001229">
    <property type="protein sequence ID" value="CAA7040400.1"/>
    <property type="molecule type" value="Genomic_DNA"/>
</dbReference>
<protein>
    <submittedName>
        <fullName evidence="2">Uncharacterized protein</fullName>
    </submittedName>
</protein>
<name>A0A6D2JKF3_9BRAS</name>
<sequence length="151" mass="17229">MVNKVIKLLIEVYPASVSLDPVSCHDARVWRKQMIDAMPSMCLYHKSGLLYFTVDTTVEETFMDHDMEHWMHFTEFASVRDGTCGTKHPVASDEYKIRDAGGMSSFELDPKDMFGYMEGEEVDMDDAELSDEDEEDCSDSSYVEELICLSP</sequence>
<feature type="region of interest" description="Disordered" evidence="1">
    <location>
        <begin position="120"/>
        <end position="141"/>
    </location>
</feature>
<organism evidence="2 3">
    <name type="scientific">Microthlaspi erraticum</name>
    <dbReference type="NCBI Taxonomy" id="1685480"/>
    <lineage>
        <taxon>Eukaryota</taxon>
        <taxon>Viridiplantae</taxon>
        <taxon>Streptophyta</taxon>
        <taxon>Embryophyta</taxon>
        <taxon>Tracheophyta</taxon>
        <taxon>Spermatophyta</taxon>
        <taxon>Magnoliopsida</taxon>
        <taxon>eudicotyledons</taxon>
        <taxon>Gunneridae</taxon>
        <taxon>Pentapetalae</taxon>
        <taxon>rosids</taxon>
        <taxon>malvids</taxon>
        <taxon>Brassicales</taxon>
        <taxon>Brassicaceae</taxon>
        <taxon>Coluteocarpeae</taxon>
        <taxon>Microthlaspi</taxon>
    </lineage>
</organism>
<proteinExistence type="predicted"/>
<evidence type="ECO:0000313" key="3">
    <source>
        <dbReference type="Proteomes" id="UP000467841"/>
    </source>
</evidence>
<dbReference type="AlphaFoldDB" id="A0A6D2JKF3"/>
<feature type="compositionally biased region" description="Acidic residues" evidence="1">
    <location>
        <begin position="120"/>
        <end position="138"/>
    </location>
</feature>
<keyword evidence="3" id="KW-1185">Reference proteome</keyword>
<comment type="caution">
    <text evidence="2">The sequence shown here is derived from an EMBL/GenBank/DDBJ whole genome shotgun (WGS) entry which is preliminary data.</text>
</comment>